<dbReference type="FunFam" id="3.30.300.30:FF:000008">
    <property type="entry name" value="2,3-dihydroxybenzoate-AMP ligase"/>
    <property type="match status" value="1"/>
</dbReference>
<comment type="pathway">
    <text evidence="1">Phytoalexin biosynthesis; 3,4',5-trihydroxystilbene biosynthesis; 3,4',5-trihydroxystilbene from trans-4-coumarate: step 1/2.</text>
</comment>
<dbReference type="Pfam" id="PF13193">
    <property type="entry name" value="AMP-binding_C"/>
    <property type="match status" value="1"/>
</dbReference>
<dbReference type="PANTHER" id="PTHR43859:SF63">
    <property type="entry name" value="ACYL-ACTIVATING ENZYME 6-RELATED"/>
    <property type="match status" value="1"/>
</dbReference>
<evidence type="ECO:0000313" key="7">
    <source>
        <dbReference type="EMBL" id="KAL3838790.1"/>
    </source>
</evidence>
<dbReference type="InterPro" id="IPR000873">
    <property type="entry name" value="AMP-dep_synth/lig_dom"/>
</dbReference>
<keyword evidence="3" id="KW-0436">Ligase</keyword>
<organism evidence="7 8">
    <name type="scientific">Penstemon smallii</name>
    <dbReference type="NCBI Taxonomy" id="265156"/>
    <lineage>
        <taxon>Eukaryota</taxon>
        <taxon>Viridiplantae</taxon>
        <taxon>Streptophyta</taxon>
        <taxon>Embryophyta</taxon>
        <taxon>Tracheophyta</taxon>
        <taxon>Spermatophyta</taxon>
        <taxon>Magnoliopsida</taxon>
        <taxon>eudicotyledons</taxon>
        <taxon>Gunneridae</taxon>
        <taxon>Pentapetalae</taxon>
        <taxon>asterids</taxon>
        <taxon>lamiids</taxon>
        <taxon>Lamiales</taxon>
        <taxon>Plantaginaceae</taxon>
        <taxon>Cheloneae</taxon>
        <taxon>Penstemon</taxon>
    </lineage>
</organism>
<dbReference type="GO" id="GO:0009698">
    <property type="term" value="P:phenylpropanoid metabolic process"/>
    <property type="evidence" value="ECO:0007669"/>
    <property type="project" value="UniProtKB-KW"/>
</dbReference>
<gene>
    <name evidence="7" type="ORF">ACJIZ3_023381</name>
</gene>
<comment type="similarity">
    <text evidence="2">Belongs to the ATP-dependent AMP-binding enzyme family.</text>
</comment>
<sequence>MNKLKPSPANSCPLSPINFLERAAIIYGDCTSIVYNNTTYTWSQTYNRCRRVSSSIASLGIKKGCVVSVFAPNIPSMYELQFAIPMAGYVINNINTRLDARTVTVLLCHSESQLVFVDSQFSSVLLEAISMFPGNMRPPTIVLINDEEDHFDSHMEIITYKLMVENGNPEFNCVQPTNEWDPMTLNYTSGTTSSPKGVVHSYRSIFIITFDSLINWSVPKQAVYLWTLPMFHSNGWSYTWGMAAVGGTNVCLRKIDARVVYEAISRHNVTHMCGAPVILNMLANYPAANPVKNPVHFLTGGAPPPAVVVLRTESLGFVVSHGYGLTEVAGVVVSCAWKMKWNAFPAGERARLKARQGVRTLGLTEADVVDPTSGVSVKRDGLTMGEIVLRGGCLMMGYLKNPDATSKCMRENGWLYTGDVGVMHPDGYLEIKDRSKDIIITGGENVSSVEVESVLYSNPVVNEAAVVARPDEYWGETPCAFLSLKEGVRPKPKEGEMIEFCRAKLPHYMVPKTVVFVAELPKTATGKVQKVALREIAYKMGSMASASRM</sequence>
<dbReference type="AlphaFoldDB" id="A0ABD3TP28"/>
<evidence type="ECO:0000259" key="6">
    <source>
        <dbReference type="Pfam" id="PF13193"/>
    </source>
</evidence>
<dbReference type="InterPro" id="IPR045851">
    <property type="entry name" value="AMP-bd_C_sf"/>
</dbReference>
<dbReference type="EMBL" id="JBJXBP010000003">
    <property type="protein sequence ID" value="KAL3838790.1"/>
    <property type="molecule type" value="Genomic_DNA"/>
</dbReference>
<dbReference type="SUPFAM" id="SSF56801">
    <property type="entry name" value="Acetyl-CoA synthetase-like"/>
    <property type="match status" value="1"/>
</dbReference>
<name>A0ABD3TP28_9LAMI</name>
<evidence type="ECO:0008006" key="9">
    <source>
        <dbReference type="Google" id="ProtNLM"/>
    </source>
</evidence>
<evidence type="ECO:0000313" key="8">
    <source>
        <dbReference type="Proteomes" id="UP001634393"/>
    </source>
</evidence>
<dbReference type="FunFam" id="3.40.50.12780:FF:000003">
    <property type="entry name" value="Long-chain-fatty-acid--CoA ligase FadD"/>
    <property type="match status" value="1"/>
</dbReference>
<protein>
    <recommendedName>
        <fullName evidence="9">4-coumarate--CoA ligase</fullName>
    </recommendedName>
</protein>
<accession>A0ABD3TP28</accession>
<reference evidence="7 8" key="1">
    <citation type="submission" date="2024-12" db="EMBL/GenBank/DDBJ databases">
        <title>The unique morphological basis and parallel evolutionary history of personate flowers in Penstemon.</title>
        <authorList>
            <person name="Depatie T.H."/>
            <person name="Wessinger C.A."/>
        </authorList>
    </citation>
    <scope>NUCLEOTIDE SEQUENCE [LARGE SCALE GENOMIC DNA]</scope>
    <source>
        <strain evidence="7">WTNN_2</strain>
        <tissue evidence="7">Leaf</tissue>
    </source>
</reference>
<comment type="caution">
    <text evidence="7">The sequence shown here is derived from an EMBL/GenBank/DDBJ whole genome shotgun (WGS) entry which is preliminary data.</text>
</comment>
<keyword evidence="8" id="KW-1185">Reference proteome</keyword>
<dbReference type="Pfam" id="PF00501">
    <property type="entry name" value="AMP-binding"/>
    <property type="match status" value="1"/>
</dbReference>
<dbReference type="GO" id="GO:0106286">
    <property type="term" value="F:(E)-caffeate-CoA ligase activity"/>
    <property type="evidence" value="ECO:0007669"/>
    <property type="project" value="UniProtKB-ARBA"/>
</dbReference>
<evidence type="ECO:0000256" key="4">
    <source>
        <dbReference type="ARBA" id="ARBA00023051"/>
    </source>
</evidence>
<evidence type="ECO:0000259" key="5">
    <source>
        <dbReference type="Pfam" id="PF00501"/>
    </source>
</evidence>
<dbReference type="InterPro" id="IPR020845">
    <property type="entry name" value="AMP-binding_CS"/>
</dbReference>
<evidence type="ECO:0000256" key="3">
    <source>
        <dbReference type="ARBA" id="ARBA00022598"/>
    </source>
</evidence>
<dbReference type="CDD" id="cd12118">
    <property type="entry name" value="ttLC_FACS_AEE21_like"/>
    <property type="match status" value="1"/>
</dbReference>
<keyword evidence="4" id="KW-0587">Phenylpropanoid metabolism</keyword>
<feature type="domain" description="AMP-binding enzyme C-terminal" evidence="6">
    <location>
        <begin position="450"/>
        <end position="527"/>
    </location>
</feature>
<evidence type="ECO:0000256" key="2">
    <source>
        <dbReference type="ARBA" id="ARBA00006432"/>
    </source>
</evidence>
<dbReference type="PROSITE" id="PS00455">
    <property type="entry name" value="AMP_BINDING"/>
    <property type="match status" value="1"/>
</dbReference>
<dbReference type="Gene3D" id="3.30.300.30">
    <property type="match status" value="1"/>
</dbReference>
<dbReference type="InterPro" id="IPR042099">
    <property type="entry name" value="ANL_N_sf"/>
</dbReference>
<dbReference type="PANTHER" id="PTHR43859">
    <property type="entry name" value="ACYL-ACTIVATING ENZYME"/>
    <property type="match status" value="1"/>
</dbReference>
<dbReference type="InterPro" id="IPR025110">
    <property type="entry name" value="AMP-bd_C"/>
</dbReference>
<dbReference type="NCBIfam" id="NF006020">
    <property type="entry name" value="PRK08162.1"/>
    <property type="match status" value="1"/>
</dbReference>
<proteinExistence type="inferred from homology"/>
<dbReference type="Proteomes" id="UP001634393">
    <property type="component" value="Unassembled WGS sequence"/>
</dbReference>
<feature type="domain" description="AMP-dependent synthetase/ligase" evidence="5">
    <location>
        <begin position="21"/>
        <end position="399"/>
    </location>
</feature>
<dbReference type="Gene3D" id="3.40.50.12780">
    <property type="entry name" value="N-terminal domain of ligase-like"/>
    <property type="match status" value="1"/>
</dbReference>
<evidence type="ECO:0000256" key="1">
    <source>
        <dbReference type="ARBA" id="ARBA00004930"/>
    </source>
</evidence>